<keyword evidence="3" id="KW-1185">Reference proteome</keyword>
<name>A0ABR0E2Y3_ZASCE</name>
<gene>
    <name evidence="2" type="ORF">PRZ48_013051</name>
</gene>
<evidence type="ECO:0000256" key="1">
    <source>
        <dbReference type="SAM" id="SignalP"/>
    </source>
</evidence>
<sequence length="234" mass="24992">MASAILLSSLLLLGSASAQSTSNETYTYLDVTFSSPGARDCGQGTTGEGNAVTLSVLSPGSLYTCFNVDETFSRPNVTYNTRGYSCLNDEPCGFNYTIIGAEHFNDAANYSQIWYRQNSFPVVDSDDDENAEDIVGRLRFQTYNGLDCLQLGGEGANVGKVEPWFAWNCNSINGTCGTVPYDVKSFAIVPIEQEDQGDDDCVVTAEYANAGASSRVGGSLMALLVAFAAAAMFL</sequence>
<proteinExistence type="predicted"/>
<evidence type="ECO:0000313" key="3">
    <source>
        <dbReference type="Proteomes" id="UP001305779"/>
    </source>
</evidence>
<dbReference type="Proteomes" id="UP001305779">
    <property type="component" value="Unassembled WGS sequence"/>
</dbReference>
<reference evidence="2 3" key="1">
    <citation type="journal article" date="2023" name="G3 (Bethesda)">
        <title>A chromosome-level genome assembly of Zasmidium syzygii isolated from banana leaves.</title>
        <authorList>
            <person name="van Westerhoven A.C."/>
            <person name="Mehrabi R."/>
            <person name="Talebi R."/>
            <person name="Steentjes M.B.F."/>
            <person name="Corcolon B."/>
            <person name="Chong P.A."/>
            <person name="Kema G.H.J."/>
            <person name="Seidl M.F."/>
        </authorList>
    </citation>
    <scope>NUCLEOTIDE SEQUENCE [LARGE SCALE GENOMIC DNA]</scope>
    <source>
        <strain evidence="2 3">P124</strain>
    </source>
</reference>
<keyword evidence="1" id="KW-0732">Signal</keyword>
<comment type="caution">
    <text evidence="2">The sequence shown here is derived from an EMBL/GenBank/DDBJ whole genome shotgun (WGS) entry which is preliminary data.</text>
</comment>
<evidence type="ECO:0000313" key="2">
    <source>
        <dbReference type="EMBL" id="KAK4495783.1"/>
    </source>
</evidence>
<protein>
    <submittedName>
        <fullName evidence="2">Uncharacterized protein</fullName>
    </submittedName>
</protein>
<organism evidence="2 3">
    <name type="scientific">Zasmidium cellare</name>
    <name type="common">Wine cellar mold</name>
    <name type="synonym">Racodium cellare</name>
    <dbReference type="NCBI Taxonomy" id="395010"/>
    <lineage>
        <taxon>Eukaryota</taxon>
        <taxon>Fungi</taxon>
        <taxon>Dikarya</taxon>
        <taxon>Ascomycota</taxon>
        <taxon>Pezizomycotina</taxon>
        <taxon>Dothideomycetes</taxon>
        <taxon>Dothideomycetidae</taxon>
        <taxon>Mycosphaerellales</taxon>
        <taxon>Mycosphaerellaceae</taxon>
        <taxon>Zasmidium</taxon>
    </lineage>
</organism>
<accession>A0ABR0E2Y3</accession>
<dbReference type="EMBL" id="JAXOVC010000011">
    <property type="protein sequence ID" value="KAK4495783.1"/>
    <property type="molecule type" value="Genomic_DNA"/>
</dbReference>
<feature type="signal peptide" evidence="1">
    <location>
        <begin position="1"/>
        <end position="18"/>
    </location>
</feature>
<feature type="chain" id="PRO_5045990036" evidence="1">
    <location>
        <begin position="19"/>
        <end position="234"/>
    </location>
</feature>